<gene>
    <name evidence="1" type="ORF">FJT64_003593</name>
</gene>
<evidence type="ECO:0000313" key="2">
    <source>
        <dbReference type="Proteomes" id="UP000440578"/>
    </source>
</evidence>
<sequence>MNSLFRTNLCRLKFVFHSFKKNMTAAVERCSEHHKNATLPYYQCLCSGLTSDSFAYTRYKYYFCKRAADLEKKRE</sequence>
<evidence type="ECO:0000313" key="1">
    <source>
        <dbReference type="EMBL" id="KAF0299143.1"/>
    </source>
</evidence>
<dbReference type="EMBL" id="VIIS01001392">
    <property type="protein sequence ID" value="KAF0299143.1"/>
    <property type="molecule type" value="Genomic_DNA"/>
</dbReference>
<keyword evidence="2" id="KW-1185">Reference proteome</keyword>
<dbReference type="OrthoDB" id="6394381at2759"/>
<reference evidence="1 2" key="1">
    <citation type="submission" date="2019-07" db="EMBL/GenBank/DDBJ databases">
        <title>Draft genome assembly of a fouling barnacle, Amphibalanus amphitrite (Darwin, 1854): The first reference genome for Thecostraca.</title>
        <authorList>
            <person name="Kim W."/>
        </authorList>
    </citation>
    <scope>NUCLEOTIDE SEQUENCE [LARGE SCALE GENOMIC DNA]</scope>
    <source>
        <strain evidence="1">SNU_AA5</strain>
        <tissue evidence="1">Soma without cirri and trophi</tissue>
    </source>
</reference>
<organism evidence="1 2">
    <name type="scientific">Amphibalanus amphitrite</name>
    <name type="common">Striped barnacle</name>
    <name type="synonym">Balanus amphitrite</name>
    <dbReference type="NCBI Taxonomy" id="1232801"/>
    <lineage>
        <taxon>Eukaryota</taxon>
        <taxon>Metazoa</taxon>
        <taxon>Ecdysozoa</taxon>
        <taxon>Arthropoda</taxon>
        <taxon>Crustacea</taxon>
        <taxon>Multicrustacea</taxon>
        <taxon>Cirripedia</taxon>
        <taxon>Thoracica</taxon>
        <taxon>Thoracicalcarea</taxon>
        <taxon>Balanomorpha</taxon>
        <taxon>Balanoidea</taxon>
        <taxon>Balanidae</taxon>
        <taxon>Amphibalaninae</taxon>
        <taxon>Amphibalanus</taxon>
    </lineage>
</organism>
<dbReference type="AlphaFoldDB" id="A0A6A4VZT1"/>
<accession>A0A6A4VZT1</accession>
<protein>
    <submittedName>
        <fullName evidence="1">Uncharacterized protein</fullName>
    </submittedName>
</protein>
<name>A0A6A4VZT1_AMPAM</name>
<proteinExistence type="predicted"/>
<dbReference type="Proteomes" id="UP000440578">
    <property type="component" value="Unassembled WGS sequence"/>
</dbReference>
<comment type="caution">
    <text evidence="1">The sequence shown here is derived from an EMBL/GenBank/DDBJ whole genome shotgun (WGS) entry which is preliminary data.</text>
</comment>